<dbReference type="InterPro" id="IPR036631">
    <property type="entry name" value="MGMT_N_sf"/>
</dbReference>
<dbReference type="InterPro" id="IPR001497">
    <property type="entry name" value="MethylDNA_cys_MeTrfase_AS"/>
</dbReference>
<dbReference type="EC" id="2.1.1.63" evidence="3"/>
<dbReference type="PANTHER" id="PTHR10815">
    <property type="entry name" value="METHYLATED-DNA--PROTEIN-CYSTEINE METHYLTRANSFERASE"/>
    <property type="match status" value="1"/>
</dbReference>
<feature type="domain" description="Methylated-DNA-[protein]-cysteine S-methyltransferase DNA binding" evidence="9">
    <location>
        <begin position="88"/>
        <end position="168"/>
    </location>
</feature>
<comment type="caution">
    <text evidence="10">The sequence shown here is derived from an EMBL/GenBank/DDBJ whole genome shotgun (WGS) entry which is preliminary data.</text>
</comment>
<evidence type="ECO:0000313" key="10">
    <source>
        <dbReference type="EMBL" id="TSE24603.1"/>
    </source>
</evidence>
<dbReference type="SUPFAM" id="SSF53155">
    <property type="entry name" value="Methylated DNA-protein cysteine methyltransferase domain"/>
    <property type="match status" value="1"/>
</dbReference>
<dbReference type="CDD" id="cd06445">
    <property type="entry name" value="ATase"/>
    <property type="match status" value="1"/>
</dbReference>
<evidence type="ECO:0000256" key="5">
    <source>
        <dbReference type="ARBA" id="ARBA00022679"/>
    </source>
</evidence>
<keyword evidence="4" id="KW-0489">Methyltransferase</keyword>
<dbReference type="GO" id="GO:0032259">
    <property type="term" value="P:methylation"/>
    <property type="evidence" value="ECO:0007669"/>
    <property type="project" value="UniProtKB-KW"/>
</dbReference>
<dbReference type="GO" id="GO:0003908">
    <property type="term" value="F:methylated-DNA-[protein]-cysteine S-methyltransferase activity"/>
    <property type="evidence" value="ECO:0007669"/>
    <property type="project" value="UniProtKB-EC"/>
</dbReference>
<keyword evidence="7" id="KW-0234">DNA repair</keyword>
<protein>
    <recommendedName>
        <fullName evidence="3">methylated-DNA--[protein]-cysteine S-methyltransferase</fullName>
        <ecNumber evidence="3">2.1.1.63</ecNumber>
    </recommendedName>
</protein>
<gene>
    <name evidence="10" type="primary">ada</name>
    <name evidence="10" type="ORF">Tsedi_01796</name>
</gene>
<dbReference type="AlphaFoldDB" id="A0A554WLY5"/>
<evidence type="ECO:0000256" key="8">
    <source>
        <dbReference type="ARBA" id="ARBA00049348"/>
    </source>
</evidence>
<dbReference type="PANTHER" id="PTHR10815:SF5">
    <property type="entry name" value="METHYLATED-DNA--PROTEIN-CYSTEINE METHYLTRANSFERASE"/>
    <property type="match status" value="1"/>
</dbReference>
<organism evidence="10 11">
    <name type="scientific">Tepidimonas sediminis</name>
    <dbReference type="NCBI Taxonomy" id="2588941"/>
    <lineage>
        <taxon>Bacteria</taxon>
        <taxon>Pseudomonadati</taxon>
        <taxon>Pseudomonadota</taxon>
        <taxon>Betaproteobacteria</taxon>
        <taxon>Burkholderiales</taxon>
        <taxon>Tepidimonas</taxon>
    </lineage>
</organism>
<dbReference type="Gene3D" id="1.10.10.10">
    <property type="entry name" value="Winged helix-like DNA-binding domain superfamily/Winged helix DNA-binding domain"/>
    <property type="match status" value="1"/>
</dbReference>
<dbReference type="GO" id="GO:0006281">
    <property type="term" value="P:DNA repair"/>
    <property type="evidence" value="ECO:0007669"/>
    <property type="project" value="UniProtKB-KW"/>
</dbReference>
<dbReference type="NCBIfam" id="TIGR00589">
    <property type="entry name" value="ogt"/>
    <property type="match status" value="1"/>
</dbReference>
<dbReference type="Proteomes" id="UP000320225">
    <property type="component" value="Unassembled WGS sequence"/>
</dbReference>
<keyword evidence="11" id="KW-1185">Reference proteome</keyword>
<evidence type="ECO:0000256" key="6">
    <source>
        <dbReference type="ARBA" id="ARBA00022763"/>
    </source>
</evidence>
<accession>A0A554WLY5</accession>
<evidence type="ECO:0000313" key="11">
    <source>
        <dbReference type="Proteomes" id="UP000320225"/>
    </source>
</evidence>
<evidence type="ECO:0000256" key="2">
    <source>
        <dbReference type="ARBA" id="ARBA00008711"/>
    </source>
</evidence>
<keyword evidence="6" id="KW-0227">DNA damage</keyword>
<evidence type="ECO:0000256" key="1">
    <source>
        <dbReference type="ARBA" id="ARBA00001286"/>
    </source>
</evidence>
<dbReference type="Pfam" id="PF01035">
    <property type="entry name" value="DNA_binding_1"/>
    <property type="match status" value="1"/>
</dbReference>
<comment type="catalytic activity">
    <reaction evidence="8">
        <text>a 6-O-methyl-2'-deoxyguanosine in DNA + L-cysteinyl-[protein] = S-methyl-L-cysteinyl-[protein] + a 2'-deoxyguanosine in DNA</text>
        <dbReference type="Rhea" id="RHEA:24000"/>
        <dbReference type="Rhea" id="RHEA-COMP:10131"/>
        <dbReference type="Rhea" id="RHEA-COMP:10132"/>
        <dbReference type="Rhea" id="RHEA-COMP:11367"/>
        <dbReference type="Rhea" id="RHEA-COMP:11368"/>
        <dbReference type="ChEBI" id="CHEBI:29950"/>
        <dbReference type="ChEBI" id="CHEBI:82612"/>
        <dbReference type="ChEBI" id="CHEBI:85445"/>
        <dbReference type="ChEBI" id="CHEBI:85448"/>
        <dbReference type="EC" id="2.1.1.63"/>
    </reaction>
</comment>
<proteinExistence type="inferred from homology"/>
<dbReference type="RefSeq" id="WP_143895834.1">
    <property type="nucleotide sequence ID" value="NZ_VJND01000011.1"/>
</dbReference>
<evidence type="ECO:0000256" key="3">
    <source>
        <dbReference type="ARBA" id="ARBA00011918"/>
    </source>
</evidence>
<dbReference type="FunFam" id="1.10.10.10:FF:000214">
    <property type="entry name" value="Methylated-DNA--protein-cysteine methyltransferase"/>
    <property type="match status" value="1"/>
</dbReference>
<evidence type="ECO:0000256" key="4">
    <source>
        <dbReference type="ARBA" id="ARBA00022603"/>
    </source>
</evidence>
<name>A0A554WLY5_9BURK</name>
<keyword evidence="5" id="KW-0808">Transferase</keyword>
<reference evidence="10 11" key="1">
    <citation type="submission" date="2019-07" db="EMBL/GenBank/DDBJ databases">
        <title>Tepidimonas sediminis YIM 72259 draft genome.</title>
        <authorList>
            <person name="Da Costa M.S."/>
            <person name="Froufe H.J.C."/>
            <person name="Egas C."/>
            <person name="Albuquerque L."/>
        </authorList>
    </citation>
    <scope>NUCLEOTIDE SEQUENCE [LARGE SCALE GENOMIC DNA]</scope>
    <source>
        <strain evidence="10 11">YIM 72259</strain>
    </source>
</reference>
<dbReference type="OrthoDB" id="9802228at2"/>
<dbReference type="InterPro" id="IPR036388">
    <property type="entry name" value="WH-like_DNA-bd_sf"/>
</dbReference>
<dbReference type="EMBL" id="VJND01000011">
    <property type="protein sequence ID" value="TSE24603.1"/>
    <property type="molecule type" value="Genomic_DNA"/>
</dbReference>
<evidence type="ECO:0000256" key="7">
    <source>
        <dbReference type="ARBA" id="ARBA00023204"/>
    </source>
</evidence>
<comment type="catalytic activity">
    <reaction evidence="1">
        <text>a 4-O-methyl-thymidine in DNA + L-cysteinyl-[protein] = a thymidine in DNA + S-methyl-L-cysteinyl-[protein]</text>
        <dbReference type="Rhea" id="RHEA:53428"/>
        <dbReference type="Rhea" id="RHEA-COMP:10131"/>
        <dbReference type="Rhea" id="RHEA-COMP:10132"/>
        <dbReference type="Rhea" id="RHEA-COMP:13555"/>
        <dbReference type="Rhea" id="RHEA-COMP:13556"/>
        <dbReference type="ChEBI" id="CHEBI:29950"/>
        <dbReference type="ChEBI" id="CHEBI:82612"/>
        <dbReference type="ChEBI" id="CHEBI:137386"/>
        <dbReference type="ChEBI" id="CHEBI:137387"/>
        <dbReference type="EC" id="2.1.1.63"/>
    </reaction>
</comment>
<dbReference type="InterPro" id="IPR014048">
    <property type="entry name" value="MethylDNA_cys_MeTrfase_DNA-bd"/>
</dbReference>
<dbReference type="PROSITE" id="PS00374">
    <property type="entry name" value="MGMT"/>
    <property type="match status" value="1"/>
</dbReference>
<evidence type="ECO:0000259" key="9">
    <source>
        <dbReference type="Pfam" id="PF01035"/>
    </source>
</evidence>
<dbReference type="InterPro" id="IPR036217">
    <property type="entry name" value="MethylDNA_cys_MeTrfase_DNAb"/>
</dbReference>
<dbReference type="SUPFAM" id="SSF46767">
    <property type="entry name" value="Methylated DNA-protein cysteine methyltransferase, C-terminal domain"/>
    <property type="match status" value="1"/>
</dbReference>
<sequence length="173" mass="17894">MDTPQPAWEPLLLPCALGLALLAAGPDGVRWLALGDDAVAMRAAWARHHPGPPRPGAVPAAWIEAVRAALDGAPDAAPTPPLAPRGTPFQQRVWAELRAIPPGATATYGALATRLGQPRAARAVAAACAANPIAVLVPCHRVVGADGALTGYRWGLERKRALLRREGARAAAS</sequence>
<comment type="similarity">
    <text evidence="2">Belongs to the MGMT family.</text>
</comment>